<dbReference type="EMBL" id="CACRXK020021030">
    <property type="protein sequence ID" value="CAB4035408.1"/>
    <property type="molecule type" value="Genomic_DNA"/>
</dbReference>
<proteinExistence type="predicted"/>
<accession>A0A7D9LLU4</accession>
<feature type="compositionally biased region" description="Basic and acidic residues" evidence="1">
    <location>
        <begin position="181"/>
        <end position="193"/>
    </location>
</feature>
<evidence type="ECO:0000313" key="3">
    <source>
        <dbReference type="Proteomes" id="UP001152795"/>
    </source>
</evidence>
<dbReference type="Proteomes" id="UP001152795">
    <property type="component" value="Unassembled WGS sequence"/>
</dbReference>
<organism evidence="2 3">
    <name type="scientific">Paramuricea clavata</name>
    <name type="common">Red gorgonian</name>
    <name type="synonym">Violescent sea-whip</name>
    <dbReference type="NCBI Taxonomy" id="317549"/>
    <lineage>
        <taxon>Eukaryota</taxon>
        <taxon>Metazoa</taxon>
        <taxon>Cnidaria</taxon>
        <taxon>Anthozoa</taxon>
        <taxon>Octocorallia</taxon>
        <taxon>Malacalcyonacea</taxon>
        <taxon>Plexauridae</taxon>
        <taxon>Paramuricea</taxon>
    </lineage>
</organism>
<protein>
    <submittedName>
        <fullName evidence="2">Uncharacterized protein</fullName>
    </submittedName>
</protein>
<comment type="caution">
    <text evidence="2">The sequence shown here is derived from an EMBL/GenBank/DDBJ whole genome shotgun (WGS) entry which is preliminary data.</text>
</comment>
<reference evidence="2" key="1">
    <citation type="submission" date="2020-04" db="EMBL/GenBank/DDBJ databases">
        <authorList>
            <person name="Alioto T."/>
            <person name="Alioto T."/>
            <person name="Gomez Garrido J."/>
        </authorList>
    </citation>
    <scope>NUCLEOTIDE SEQUENCE</scope>
    <source>
        <strain evidence="2">A484AB</strain>
    </source>
</reference>
<feature type="non-terminal residue" evidence="2">
    <location>
        <position position="251"/>
    </location>
</feature>
<dbReference type="AlphaFoldDB" id="A0A7D9LLU4"/>
<keyword evidence="3" id="KW-1185">Reference proteome</keyword>
<evidence type="ECO:0000256" key="1">
    <source>
        <dbReference type="SAM" id="MobiDB-lite"/>
    </source>
</evidence>
<gene>
    <name evidence="2" type="ORF">PACLA_8A045794</name>
</gene>
<name>A0A7D9LLU4_PARCT</name>
<evidence type="ECO:0000313" key="2">
    <source>
        <dbReference type="EMBL" id="CAB4035408.1"/>
    </source>
</evidence>
<sequence length="251" mass="29105">MESSKNLANLCFDVLYDCGKMITNHNSKSGEEPRIQTTLHRLIKVFNWWNQPNFIQRYEDDDINWNILIQDVNNPDSVTLTLCLELSEEFERFKAFLRHVNFNWFHDIKVQKLDNGFLSFLVTNPAPVLLHIFPQDPANLDEHSRFSTSKSSNVETISNIISLLVKDFCLCVLNEPEKLSRDAEEKRQTKETTRSQSPDEYPVLQKSGSDILATNFYYHKTPSDVLLEQFKQAYISASNGSQNSQSQFEEN</sequence>
<feature type="region of interest" description="Disordered" evidence="1">
    <location>
        <begin position="181"/>
        <end position="204"/>
    </location>
</feature>